<proteinExistence type="predicted"/>
<evidence type="ECO:0008006" key="3">
    <source>
        <dbReference type="Google" id="ProtNLM"/>
    </source>
</evidence>
<evidence type="ECO:0000313" key="1">
    <source>
        <dbReference type="EMBL" id="OBX09082.1"/>
    </source>
</evidence>
<gene>
    <name evidence="1" type="ORF">QV09_08660</name>
</gene>
<dbReference type="AlphaFoldDB" id="A0AB36E294"/>
<dbReference type="Proteomes" id="UP000092527">
    <property type="component" value="Unassembled WGS sequence"/>
</dbReference>
<evidence type="ECO:0000313" key="2">
    <source>
        <dbReference type="Proteomes" id="UP000092527"/>
    </source>
</evidence>
<dbReference type="Gene3D" id="3.10.450.530">
    <property type="entry name" value="Ribonuclease toxin, BrnT, of type II toxin-antitoxin system"/>
    <property type="match status" value="1"/>
</dbReference>
<name>A0AB36E294_9PAST</name>
<protein>
    <recommendedName>
        <fullName evidence="3">Toxin</fullName>
    </recommendedName>
</protein>
<comment type="caution">
    <text evidence="1">The sequence shown here is derived from an EMBL/GenBank/DDBJ whole genome shotgun (WGS) entry which is preliminary data.</text>
</comment>
<dbReference type="InterPro" id="IPR007460">
    <property type="entry name" value="BrnT_toxin"/>
</dbReference>
<accession>A0AB36E294</accession>
<dbReference type="EMBL" id="JTJU01000049">
    <property type="protein sequence ID" value="OBX09082.1"/>
    <property type="molecule type" value="Genomic_DNA"/>
</dbReference>
<dbReference type="RefSeq" id="WP_066111476.1">
    <property type="nucleotide sequence ID" value="NZ_CP103875.1"/>
</dbReference>
<organism evidence="1 2">
    <name type="scientific">Gallibacterium salpingitidis</name>
    <dbReference type="NCBI Taxonomy" id="505341"/>
    <lineage>
        <taxon>Bacteria</taxon>
        <taxon>Pseudomonadati</taxon>
        <taxon>Pseudomonadota</taxon>
        <taxon>Gammaproteobacteria</taxon>
        <taxon>Pasteurellales</taxon>
        <taxon>Pasteurellaceae</taxon>
        <taxon>Gallibacterium</taxon>
    </lineage>
</organism>
<reference evidence="1 2" key="1">
    <citation type="submission" date="2014-11" db="EMBL/GenBank/DDBJ databases">
        <title>Pan-genome of Gallibacterium spp.</title>
        <authorList>
            <person name="Kudirkiene E."/>
            <person name="Bojesen A.M."/>
        </authorList>
    </citation>
    <scope>NUCLEOTIDE SEQUENCE [LARGE SCALE GENOMIC DNA]</scope>
    <source>
        <strain evidence="1 2">18469/18</strain>
    </source>
</reference>
<dbReference type="Pfam" id="PF04365">
    <property type="entry name" value="BrnT_toxin"/>
    <property type="match status" value="1"/>
</dbReference>
<dbReference type="InterPro" id="IPR038573">
    <property type="entry name" value="BrnT_sf"/>
</dbReference>
<sequence length="90" mass="10835">MKIEFDENKNKRNIEERNLSFNEVRYFHWDTAIIIQDVRKDYPEARFIATGYVGTTERLHILVFTPIKGGVRVISFRKANDREVKKYENR</sequence>